<feature type="non-terminal residue" evidence="1">
    <location>
        <position position="1"/>
    </location>
</feature>
<keyword evidence="2" id="KW-1185">Reference proteome</keyword>
<dbReference type="EMBL" id="CATNWA010014531">
    <property type="protein sequence ID" value="CAI9572963.1"/>
    <property type="molecule type" value="Genomic_DNA"/>
</dbReference>
<gene>
    <name evidence="1" type="ORF">SPARVUS_LOCUS7565029</name>
</gene>
<feature type="non-terminal residue" evidence="1">
    <location>
        <position position="116"/>
    </location>
</feature>
<organism evidence="1 2">
    <name type="scientific">Staurois parvus</name>
    <dbReference type="NCBI Taxonomy" id="386267"/>
    <lineage>
        <taxon>Eukaryota</taxon>
        <taxon>Metazoa</taxon>
        <taxon>Chordata</taxon>
        <taxon>Craniata</taxon>
        <taxon>Vertebrata</taxon>
        <taxon>Euteleostomi</taxon>
        <taxon>Amphibia</taxon>
        <taxon>Batrachia</taxon>
        <taxon>Anura</taxon>
        <taxon>Neobatrachia</taxon>
        <taxon>Ranoidea</taxon>
        <taxon>Ranidae</taxon>
        <taxon>Staurois</taxon>
    </lineage>
</organism>
<proteinExistence type="predicted"/>
<evidence type="ECO:0000313" key="2">
    <source>
        <dbReference type="Proteomes" id="UP001162483"/>
    </source>
</evidence>
<protein>
    <submittedName>
        <fullName evidence="1">Uncharacterized protein</fullName>
    </submittedName>
</protein>
<sequence length="116" mass="13025">PPYIRCPYQIPPLNQESSSESPFKLYSHQLAPLHQVSPSECLHQSSRYINCPQQSATLHQGPFQSVPLHQSAPLHEVSPSECPFTSGVPIRVPPYIRCSIRVQPYINCPQQSSPLH</sequence>
<comment type="caution">
    <text evidence="1">The sequence shown here is derived from an EMBL/GenBank/DDBJ whole genome shotgun (WGS) entry which is preliminary data.</text>
</comment>
<accession>A0ABN9DK24</accession>
<evidence type="ECO:0000313" key="1">
    <source>
        <dbReference type="EMBL" id="CAI9572963.1"/>
    </source>
</evidence>
<name>A0ABN9DK24_9NEOB</name>
<reference evidence="1" key="1">
    <citation type="submission" date="2023-05" db="EMBL/GenBank/DDBJ databases">
        <authorList>
            <person name="Stuckert A."/>
        </authorList>
    </citation>
    <scope>NUCLEOTIDE SEQUENCE</scope>
</reference>
<dbReference type="Proteomes" id="UP001162483">
    <property type="component" value="Unassembled WGS sequence"/>
</dbReference>